<organism evidence="1 2">
    <name type="scientific">Amphibacillus marinus</name>
    <dbReference type="NCBI Taxonomy" id="872970"/>
    <lineage>
        <taxon>Bacteria</taxon>
        <taxon>Bacillati</taxon>
        <taxon>Bacillota</taxon>
        <taxon>Bacilli</taxon>
        <taxon>Bacillales</taxon>
        <taxon>Bacillaceae</taxon>
        <taxon>Amphibacillus</taxon>
    </lineage>
</organism>
<reference evidence="1 2" key="1">
    <citation type="submission" date="2016-10" db="EMBL/GenBank/DDBJ databases">
        <authorList>
            <person name="de Groot N.N."/>
        </authorList>
    </citation>
    <scope>NUCLEOTIDE SEQUENCE [LARGE SCALE GENOMIC DNA]</scope>
    <source>
        <strain evidence="1 2">CGMCC 1.10434</strain>
    </source>
</reference>
<dbReference type="NCBIfam" id="NF038094">
    <property type="entry name" value="CueP_fam"/>
    <property type="match status" value="1"/>
</dbReference>
<dbReference type="EMBL" id="FODJ01000001">
    <property type="protein sequence ID" value="SEN46119.1"/>
    <property type="molecule type" value="Genomic_DNA"/>
</dbReference>
<dbReference type="OrthoDB" id="73040at2"/>
<proteinExistence type="predicted"/>
<accession>A0A1H8GQM5</accession>
<evidence type="ECO:0000313" key="1">
    <source>
        <dbReference type="EMBL" id="SEN46119.1"/>
    </source>
</evidence>
<dbReference type="RefSeq" id="WP_091493607.1">
    <property type="nucleotide sequence ID" value="NZ_FODJ01000001.1"/>
</dbReference>
<name>A0A1H8GQM5_9BACI</name>
<evidence type="ECO:0000313" key="2">
    <source>
        <dbReference type="Proteomes" id="UP000199300"/>
    </source>
</evidence>
<protein>
    <submittedName>
        <fullName evidence="1">Uncharacterized protein</fullName>
    </submittedName>
</protein>
<keyword evidence="2" id="KW-1185">Reference proteome</keyword>
<gene>
    <name evidence="1" type="ORF">SAMN04488134_101137</name>
</gene>
<dbReference type="Gene3D" id="2.60.40.3700">
    <property type="match status" value="1"/>
</dbReference>
<dbReference type="Proteomes" id="UP000199300">
    <property type="component" value="Unassembled WGS sequence"/>
</dbReference>
<dbReference type="Pfam" id="PF21172">
    <property type="entry name" value="CueP"/>
    <property type="match status" value="1"/>
</dbReference>
<sequence>MKKTILLLLSIICLYVLFSLLGSDEEDIYQQVTNYSANNNSEQSASITAEQLIVTGKDGTESSYQLPDDQFFVSIAPYINETHPCEIHSLTGCQGELPQQRFKVSVITTEGEVIIDEELQSEANGFIDLWLPRDETFTIEINRDDLTASETISSFKDDFTCITTMQLTN</sequence>
<dbReference type="STRING" id="872970.SAMN04488134_101137"/>
<dbReference type="AlphaFoldDB" id="A0A1H8GQM5"/>
<dbReference type="InterPro" id="IPR047808">
    <property type="entry name" value="CueP-like"/>
</dbReference>